<dbReference type="InterPro" id="IPR044736">
    <property type="entry name" value="Gid1/RanBPM/SPLA_SPRY"/>
</dbReference>
<dbReference type="CDD" id="cd12885">
    <property type="entry name" value="SPRY_RanBP_like"/>
    <property type="match status" value="1"/>
</dbReference>
<gene>
    <name evidence="2" type="ORF">KP509_28G018500</name>
</gene>
<evidence type="ECO:0000256" key="1">
    <source>
        <dbReference type="SAM" id="Phobius"/>
    </source>
</evidence>
<evidence type="ECO:0000313" key="3">
    <source>
        <dbReference type="Proteomes" id="UP000825935"/>
    </source>
</evidence>
<dbReference type="Proteomes" id="UP000825935">
    <property type="component" value="Chromosome 28"/>
</dbReference>
<comment type="caution">
    <text evidence="2">The sequence shown here is derived from an EMBL/GenBank/DDBJ whole genome shotgun (WGS) entry which is preliminary data.</text>
</comment>
<feature type="transmembrane region" description="Helical" evidence="1">
    <location>
        <begin position="7"/>
        <end position="29"/>
    </location>
</feature>
<dbReference type="InterPro" id="IPR043136">
    <property type="entry name" value="B30.2/SPRY_sf"/>
</dbReference>
<keyword evidence="1" id="KW-0812">Transmembrane</keyword>
<organism evidence="2 3">
    <name type="scientific">Ceratopteris richardii</name>
    <name type="common">Triangle waterfern</name>
    <dbReference type="NCBI Taxonomy" id="49495"/>
    <lineage>
        <taxon>Eukaryota</taxon>
        <taxon>Viridiplantae</taxon>
        <taxon>Streptophyta</taxon>
        <taxon>Embryophyta</taxon>
        <taxon>Tracheophyta</taxon>
        <taxon>Polypodiopsida</taxon>
        <taxon>Polypodiidae</taxon>
        <taxon>Polypodiales</taxon>
        <taxon>Pteridineae</taxon>
        <taxon>Pteridaceae</taxon>
        <taxon>Parkerioideae</taxon>
        <taxon>Ceratopteris</taxon>
    </lineage>
</organism>
<proteinExistence type="predicted"/>
<dbReference type="InterPro" id="IPR013320">
    <property type="entry name" value="ConA-like_dom_sf"/>
</dbReference>
<sequence>MLHWKFVLEVGLPAAVAFIAILVILYNFFCCRAAPRHEHLQGADVNECRSRPDHADANIVHERQRSQGKLSNGLPKFRKDSFEVALKNSSKVASVCRSTHPFDWSEHPDLVAEAVEHGWSAFAFTYTCSIYPSCSNFWDKFRSSSHKHEYEPDLSWEVGASSEYMQKLWLNPGLILKKENCGSSVQALQASLPLPGPPLGSLSFPQEGYYEITIVADGNADAPRSSYVETEQGKLMSRHLLSGKHMGSEIFSEAKLDPSGDMQLMKDGSKSSKLSETLHNLSSHIEISKFVARDNPLAENLQILAIGLAAGGASPFRFPGLDIGSVGFHSDGRVYVNGLPHVNKDLRAPSVTGAWGVVQTTVGCGFEPSSRHVFFTVDGERVFDLVAAADDFGHPLYPTVAANYDVALLVNYGQNPFEYTRANSQRVPDPCFRRAHSRSVRSRYVNEDSGDLFSMGRIDSQWFMGAQSPSSDDVQHRHVFSEADSDFFEIVLDPRAN</sequence>
<dbReference type="EMBL" id="CM035433">
    <property type="protein sequence ID" value="KAH7293265.1"/>
    <property type="molecule type" value="Genomic_DNA"/>
</dbReference>
<protein>
    <recommendedName>
        <fullName evidence="4">SPRY domain-containing protein</fullName>
    </recommendedName>
</protein>
<evidence type="ECO:0008006" key="4">
    <source>
        <dbReference type="Google" id="ProtNLM"/>
    </source>
</evidence>
<reference evidence="2" key="1">
    <citation type="submission" date="2021-08" db="EMBL/GenBank/DDBJ databases">
        <title>WGS assembly of Ceratopteris richardii.</title>
        <authorList>
            <person name="Marchant D.B."/>
            <person name="Chen G."/>
            <person name="Jenkins J."/>
            <person name="Shu S."/>
            <person name="Leebens-Mack J."/>
            <person name="Grimwood J."/>
            <person name="Schmutz J."/>
            <person name="Soltis P."/>
            <person name="Soltis D."/>
            <person name="Chen Z.-H."/>
        </authorList>
    </citation>
    <scope>NUCLEOTIDE SEQUENCE</scope>
    <source>
        <strain evidence="2">Whitten #5841</strain>
        <tissue evidence="2">Leaf</tissue>
    </source>
</reference>
<dbReference type="SUPFAM" id="SSF49899">
    <property type="entry name" value="Concanavalin A-like lectins/glucanases"/>
    <property type="match status" value="1"/>
</dbReference>
<dbReference type="PANTHER" id="PTHR12864">
    <property type="entry name" value="RAN BINDING PROTEIN 9-RELATED"/>
    <property type="match status" value="1"/>
</dbReference>
<dbReference type="InterPro" id="IPR050618">
    <property type="entry name" value="Ubq-SigPath_Reg"/>
</dbReference>
<dbReference type="OMA" id="GLCPACD"/>
<accession>A0A8T2RCK8</accession>
<keyword evidence="1" id="KW-1133">Transmembrane helix</keyword>
<evidence type="ECO:0000313" key="2">
    <source>
        <dbReference type="EMBL" id="KAH7293265.1"/>
    </source>
</evidence>
<name>A0A8T2RCK8_CERRI</name>
<keyword evidence="1" id="KW-0472">Membrane</keyword>
<dbReference type="OrthoDB" id="258495at2759"/>
<dbReference type="AlphaFoldDB" id="A0A8T2RCK8"/>
<dbReference type="Gene3D" id="2.60.120.920">
    <property type="match status" value="1"/>
</dbReference>
<keyword evidence="3" id="KW-1185">Reference proteome</keyword>